<feature type="domain" description="Secretin/TonB short N-terminal" evidence="13">
    <location>
        <begin position="52"/>
        <end position="102"/>
    </location>
</feature>
<gene>
    <name evidence="14" type="ORF">SBA_ch1_28290</name>
</gene>
<evidence type="ECO:0000256" key="2">
    <source>
        <dbReference type="ARBA" id="ARBA00022448"/>
    </source>
</evidence>
<comment type="similarity">
    <text evidence="10 11">Belongs to the TonB-dependent receptor family.</text>
</comment>
<dbReference type="InterPro" id="IPR011662">
    <property type="entry name" value="Secretin/TonB_short_N"/>
</dbReference>
<dbReference type="Gene3D" id="3.55.50.30">
    <property type="match status" value="1"/>
</dbReference>
<dbReference type="InterPro" id="IPR000531">
    <property type="entry name" value="Beta-barrel_TonB"/>
</dbReference>
<sequence>MGIVKIALLTSAALCMSAVSNQATAQETPKTYDLPEQDLAAALRSVARSSDYQLVADAKSLKGARAPSLAGAYTVEEAVAALLAPSGLTAEVRDRTITLRGRDTPSREEVTGATDIQLSVTGSRIRGAKPTSPVISASREKITELGHSDLGSFARSIPQNFSGGQNPGVISSVQTGSENVNSSSALNLRGLGPDATLTLLNGHRLAYDAASQGVDMSAIPLAAIDRIEIVADGSSALYGSDAVGGVANIILRREYEGLLTSVRLGAATEGGNFQQQYSAVSGARWSGGGIMLAGDFSKASDITAAQRDLTANMEPGTTLLPSQRQISAILAGHQRLGDGAEFEIDAHYNHHQSRAALPFGATAPVTTGGNLTRPAVESYSVSPSVTFHLPANWDVTARATRAVSDTQIEGSIFSGGVRFADNLIRYKNDLWSAEISGDGPLFALPGGDVRLALGAGLRSNGLAASVRSVRAAGTFNLVNYLDSQTAIYGFGEVAMPLVSEGNASPLIQKLQLSGAVRYERYDHLGGLATPKLGILYQPIDALTIKGSWGRSFKAPTLSQRNTVQQGYTLASSEFTPSPGTAGAVLVLAGGSRDLAPERATTLTLTAEFAPKAVEGLSLQASYFHVRYKSRVVSPIADDYQSFRSEYADLVLLNPSLSEILATTTDLPLGVSNQTEGPYDPAGIVAIVYNQLQNAARQKIQGVDARVSYGLRSGANAFSLETNASYLKSDQRLSASQPSIERAGTIFNPPHWRARTSGGWQRDNFGLTASYNYVGGTTDGRTTQVYKVGSFQSIDLSANLKFDEPGLLGGWSFLLSAQNLFNEMPSLIRTSGANSPPYDATNYSSVGRFVSLTISKAW</sequence>
<keyword evidence="12" id="KW-0732">Signal</keyword>
<keyword evidence="15" id="KW-1185">Reference proteome</keyword>
<proteinExistence type="inferred from homology"/>
<dbReference type="Pfam" id="PF00593">
    <property type="entry name" value="TonB_dep_Rec_b-barrel"/>
    <property type="match status" value="1"/>
</dbReference>
<dbReference type="Gene3D" id="2.170.130.10">
    <property type="entry name" value="TonB-dependent receptor, plug domain"/>
    <property type="match status" value="1"/>
</dbReference>
<evidence type="ECO:0000256" key="3">
    <source>
        <dbReference type="ARBA" id="ARBA00022452"/>
    </source>
</evidence>
<evidence type="ECO:0000256" key="4">
    <source>
        <dbReference type="ARBA" id="ARBA00022496"/>
    </source>
</evidence>
<keyword evidence="6" id="KW-0408">Iron</keyword>
<evidence type="ECO:0000256" key="11">
    <source>
        <dbReference type="RuleBase" id="RU003357"/>
    </source>
</evidence>
<keyword evidence="2 10" id="KW-0813">Transport</keyword>
<dbReference type="PANTHER" id="PTHR47234">
    <property type="match status" value="1"/>
</dbReference>
<evidence type="ECO:0000256" key="12">
    <source>
        <dbReference type="SAM" id="SignalP"/>
    </source>
</evidence>
<dbReference type="SUPFAM" id="SSF56935">
    <property type="entry name" value="Porins"/>
    <property type="match status" value="1"/>
</dbReference>
<dbReference type="Gene3D" id="2.40.170.20">
    <property type="entry name" value="TonB-dependent receptor, beta-barrel domain"/>
    <property type="match status" value="1"/>
</dbReference>
<dbReference type="Proteomes" id="UP001059971">
    <property type="component" value="Chromosome 1"/>
</dbReference>
<keyword evidence="4" id="KW-0410">Iron transport</keyword>
<evidence type="ECO:0000256" key="1">
    <source>
        <dbReference type="ARBA" id="ARBA00004571"/>
    </source>
</evidence>
<comment type="subcellular location">
    <subcellularLocation>
        <location evidence="1 10">Cell outer membrane</location>
        <topology evidence="1 10">Multi-pass membrane protein</topology>
    </subcellularLocation>
</comment>
<feature type="signal peptide" evidence="12">
    <location>
        <begin position="1"/>
        <end position="25"/>
    </location>
</feature>
<evidence type="ECO:0000313" key="14">
    <source>
        <dbReference type="EMBL" id="BBF70629.1"/>
    </source>
</evidence>
<dbReference type="InterPro" id="IPR012910">
    <property type="entry name" value="Plug_dom"/>
</dbReference>
<feature type="chain" id="PRO_5045114901" description="Secretin/TonB short N-terminal domain-containing protein" evidence="12">
    <location>
        <begin position="26"/>
        <end position="857"/>
    </location>
</feature>
<evidence type="ECO:0000256" key="8">
    <source>
        <dbReference type="ARBA" id="ARBA00023136"/>
    </source>
</evidence>
<dbReference type="PANTHER" id="PTHR47234:SF1">
    <property type="entry name" value="TONB-DEPENDENT RECEPTOR"/>
    <property type="match status" value="1"/>
</dbReference>
<dbReference type="Pfam" id="PF07660">
    <property type="entry name" value="STN"/>
    <property type="match status" value="1"/>
</dbReference>
<dbReference type="InterPro" id="IPR039426">
    <property type="entry name" value="TonB-dep_rcpt-like"/>
</dbReference>
<dbReference type="PROSITE" id="PS52016">
    <property type="entry name" value="TONB_DEPENDENT_REC_3"/>
    <property type="match status" value="1"/>
</dbReference>
<keyword evidence="8 10" id="KW-0472">Membrane</keyword>
<name>A0ABM7G3Q1_9SPHN</name>
<keyword evidence="5 10" id="KW-0812">Transmembrane</keyword>
<organism evidence="14 15">
    <name type="scientific">Sphingomonas bisphenolicum</name>
    <dbReference type="NCBI Taxonomy" id="296544"/>
    <lineage>
        <taxon>Bacteria</taxon>
        <taxon>Pseudomonadati</taxon>
        <taxon>Pseudomonadota</taxon>
        <taxon>Alphaproteobacteria</taxon>
        <taxon>Sphingomonadales</taxon>
        <taxon>Sphingomonadaceae</taxon>
        <taxon>Sphingomonas</taxon>
    </lineage>
</organism>
<evidence type="ECO:0000256" key="10">
    <source>
        <dbReference type="PROSITE-ProRule" id="PRU01360"/>
    </source>
</evidence>
<evidence type="ECO:0000256" key="7">
    <source>
        <dbReference type="ARBA" id="ARBA00023077"/>
    </source>
</evidence>
<evidence type="ECO:0000256" key="9">
    <source>
        <dbReference type="ARBA" id="ARBA00023237"/>
    </source>
</evidence>
<dbReference type="Pfam" id="PF07715">
    <property type="entry name" value="Plug"/>
    <property type="match status" value="1"/>
</dbReference>
<dbReference type="InterPro" id="IPR037066">
    <property type="entry name" value="Plug_dom_sf"/>
</dbReference>
<accession>A0ABM7G3Q1</accession>
<dbReference type="CDD" id="cd01347">
    <property type="entry name" value="ligand_gated_channel"/>
    <property type="match status" value="1"/>
</dbReference>
<reference evidence="14" key="1">
    <citation type="submission" date="2018-07" db="EMBL/GenBank/DDBJ databases">
        <title>Complete genome sequence of Sphingomonas bisphenolicum strain AO1, a bisphenol A degradative bacterium isolated from Japanese farm field.</title>
        <authorList>
            <person name="Murakami M."/>
            <person name="Koh M."/>
            <person name="Koba S."/>
            <person name="Matsumura Y."/>
        </authorList>
    </citation>
    <scope>NUCLEOTIDE SEQUENCE</scope>
    <source>
        <strain evidence="14">AO1</strain>
    </source>
</reference>
<evidence type="ECO:0000256" key="5">
    <source>
        <dbReference type="ARBA" id="ARBA00022692"/>
    </source>
</evidence>
<dbReference type="EMBL" id="AP018817">
    <property type="protein sequence ID" value="BBF70629.1"/>
    <property type="molecule type" value="Genomic_DNA"/>
</dbReference>
<keyword evidence="4" id="KW-0406">Ion transport</keyword>
<evidence type="ECO:0000313" key="15">
    <source>
        <dbReference type="Proteomes" id="UP001059971"/>
    </source>
</evidence>
<dbReference type="InterPro" id="IPR036942">
    <property type="entry name" value="Beta-barrel_TonB_sf"/>
</dbReference>
<dbReference type="SMART" id="SM00965">
    <property type="entry name" value="STN"/>
    <property type="match status" value="1"/>
</dbReference>
<keyword evidence="9 10" id="KW-0998">Cell outer membrane</keyword>
<evidence type="ECO:0000259" key="13">
    <source>
        <dbReference type="SMART" id="SM00965"/>
    </source>
</evidence>
<keyword evidence="7 11" id="KW-0798">TonB box</keyword>
<keyword evidence="3 10" id="KW-1134">Transmembrane beta strand</keyword>
<evidence type="ECO:0000256" key="6">
    <source>
        <dbReference type="ARBA" id="ARBA00023004"/>
    </source>
</evidence>
<protein>
    <recommendedName>
        <fullName evidence="13">Secretin/TonB short N-terminal domain-containing protein</fullName>
    </recommendedName>
</protein>
<dbReference type="RefSeq" id="WP_261934911.1">
    <property type="nucleotide sequence ID" value="NZ_AP018817.1"/>
</dbReference>